<accession>A0A7W8FVT4</accession>
<organism evidence="1 2">
    <name type="scientific">Planococcus koreensis</name>
    <dbReference type="NCBI Taxonomy" id="112331"/>
    <lineage>
        <taxon>Bacteria</taxon>
        <taxon>Bacillati</taxon>
        <taxon>Bacillota</taxon>
        <taxon>Bacilli</taxon>
        <taxon>Bacillales</taxon>
        <taxon>Caryophanaceae</taxon>
        <taxon>Planococcus</taxon>
    </lineage>
</organism>
<protein>
    <submittedName>
        <fullName evidence="1">Uncharacterized protein</fullName>
    </submittedName>
</protein>
<evidence type="ECO:0000313" key="2">
    <source>
        <dbReference type="Proteomes" id="UP000525923"/>
    </source>
</evidence>
<dbReference type="RefSeq" id="WP_135502877.1">
    <property type="nucleotide sequence ID" value="NZ_JACHHE010000007.1"/>
</dbReference>
<evidence type="ECO:0000313" key="1">
    <source>
        <dbReference type="EMBL" id="MBB5181192.1"/>
    </source>
</evidence>
<dbReference type="EMBL" id="JACHHE010000007">
    <property type="protein sequence ID" value="MBB5181192.1"/>
    <property type="molecule type" value="Genomic_DNA"/>
</dbReference>
<sequence>MPQKQLLPQQSVAYYFVRSKSVHEEEGETFVTLFARLCREHTFVSGGKKMSERESVWVDIDEVKASHATEKMLKLPNRIQNFVVPENVFLELVNTAKTCPKELYFVSPIHISKF</sequence>
<name>A0A7W8FVT4_9BACL</name>
<dbReference type="Proteomes" id="UP000525923">
    <property type="component" value="Unassembled WGS sequence"/>
</dbReference>
<proteinExistence type="predicted"/>
<dbReference type="AlphaFoldDB" id="A0A7W8FVT4"/>
<dbReference type="OrthoDB" id="2453941at2"/>
<keyword evidence="2" id="KW-1185">Reference proteome</keyword>
<reference evidence="1 2" key="1">
    <citation type="submission" date="2020-08" db="EMBL/GenBank/DDBJ databases">
        <title>Genomic Encyclopedia of Type Strains, Phase IV (KMG-IV): sequencing the most valuable type-strain genomes for metagenomic binning, comparative biology and taxonomic classification.</title>
        <authorList>
            <person name="Goeker M."/>
        </authorList>
    </citation>
    <scope>NUCLEOTIDE SEQUENCE [LARGE SCALE GENOMIC DNA]</scope>
    <source>
        <strain evidence="1 2">DSM 15895</strain>
    </source>
</reference>
<gene>
    <name evidence="1" type="ORF">HNQ44_002657</name>
</gene>
<comment type="caution">
    <text evidence="1">The sequence shown here is derived from an EMBL/GenBank/DDBJ whole genome shotgun (WGS) entry which is preliminary data.</text>
</comment>